<protein>
    <recommendedName>
        <fullName evidence="3">C2H2-type domain-containing protein</fullName>
    </recommendedName>
</protein>
<dbReference type="AlphaFoldDB" id="A0A382QAX6"/>
<feature type="coiled-coil region" evidence="1">
    <location>
        <begin position="101"/>
        <end position="128"/>
    </location>
</feature>
<organism evidence="2">
    <name type="scientific">marine metagenome</name>
    <dbReference type="NCBI Taxonomy" id="408172"/>
    <lineage>
        <taxon>unclassified sequences</taxon>
        <taxon>metagenomes</taxon>
        <taxon>ecological metagenomes</taxon>
    </lineage>
</organism>
<proteinExistence type="predicted"/>
<evidence type="ECO:0000313" key="2">
    <source>
        <dbReference type="EMBL" id="SVC81702.1"/>
    </source>
</evidence>
<evidence type="ECO:0000256" key="1">
    <source>
        <dbReference type="SAM" id="Coils"/>
    </source>
</evidence>
<reference evidence="2" key="1">
    <citation type="submission" date="2018-05" db="EMBL/GenBank/DDBJ databases">
        <authorList>
            <person name="Lanie J.A."/>
            <person name="Ng W.-L."/>
            <person name="Kazmierczak K.M."/>
            <person name="Andrzejewski T.M."/>
            <person name="Davidsen T.M."/>
            <person name="Wayne K.J."/>
            <person name="Tettelin H."/>
            <person name="Glass J.I."/>
            <person name="Rusch D."/>
            <person name="Podicherti R."/>
            <person name="Tsui H.-C.T."/>
            <person name="Winkler M.E."/>
        </authorList>
    </citation>
    <scope>NUCLEOTIDE SEQUENCE</scope>
</reference>
<sequence>VPGVAEAERGVLWGPTRDFNTFYIFAQLPLAQVARVLRLGRAAAAHINRKLAVLAEIAVICPECGKKVSLRGMNGHLRFQHDYDLDKAKKIAAGFQMDGTLNKLEQEVTEQISRLYELKKEAEELRRARQELIIGEELYERMLTQKGQELTATTRYLKRLEQSWQRRMGERTGI</sequence>
<name>A0A382QAX6_9ZZZZ</name>
<accession>A0A382QAX6</accession>
<dbReference type="EMBL" id="UINC01112621">
    <property type="protein sequence ID" value="SVC81702.1"/>
    <property type="molecule type" value="Genomic_DNA"/>
</dbReference>
<gene>
    <name evidence="2" type="ORF">METZ01_LOCUS334556</name>
</gene>
<feature type="non-terminal residue" evidence="2">
    <location>
        <position position="1"/>
    </location>
</feature>
<evidence type="ECO:0008006" key="3">
    <source>
        <dbReference type="Google" id="ProtNLM"/>
    </source>
</evidence>
<feature type="non-terminal residue" evidence="2">
    <location>
        <position position="174"/>
    </location>
</feature>
<keyword evidence="1" id="KW-0175">Coiled coil</keyword>